<reference evidence="1" key="4">
    <citation type="submission" date="2025-08" db="UniProtKB">
        <authorList>
            <consortium name="Ensembl"/>
        </authorList>
    </citation>
    <scope>IDENTIFICATION</scope>
</reference>
<reference evidence="1" key="5">
    <citation type="submission" date="2025-09" db="UniProtKB">
        <authorList>
            <consortium name="Ensembl"/>
        </authorList>
    </citation>
    <scope>IDENTIFICATION</scope>
</reference>
<evidence type="ECO:0000313" key="2">
    <source>
        <dbReference type="Proteomes" id="UP000314986"/>
    </source>
</evidence>
<dbReference type="Proteomes" id="UP000314986">
    <property type="component" value="Unassembled WGS sequence"/>
</dbReference>
<organism evidence="1 2">
    <name type="scientific">Callorhinchus milii</name>
    <name type="common">Ghost shark</name>
    <dbReference type="NCBI Taxonomy" id="7868"/>
    <lineage>
        <taxon>Eukaryota</taxon>
        <taxon>Metazoa</taxon>
        <taxon>Chordata</taxon>
        <taxon>Craniata</taxon>
        <taxon>Vertebrata</taxon>
        <taxon>Chondrichthyes</taxon>
        <taxon>Holocephali</taxon>
        <taxon>Chimaeriformes</taxon>
        <taxon>Callorhinchidae</taxon>
        <taxon>Callorhinchus</taxon>
    </lineage>
</organism>
<dbReference type="Gene3D" id="2.30.30.140">
    <property type="match status" value="1"/>
</dbReference>
<accession>A0A4W3GVV2</accession>
<reference evidence="2" key="1">
    <citation type="journal article" date="2006" name="Science">
        <title>Ancient noncoding elements conserved in the human genome.</title>
        <authorList>
            <person name="Venkatesh B."/>
            <person name="Kirkness E.F."/>
            <person name="Loh Y.H."/>
            <person name="Halpern A.L."/>
            <person name="Lee A.P."/>
            <person name="Johnson J."/>
            <person name="Dandona N."/>
            <person name="Viswanathan L.D."/>
            <person name="Tay A."/>
            <person name="Venter J.C."/>
            <person name="Strausberg R.L."/>
            <person name="Brenner S."/>
        </authorList>
    </citation>
    <scope>NUCLEOTIDE SEQUENCE [LARGE SCALE GENOMIC DNA]</scope>
</reference>
<dbReference type="AlphaFoldDB" id="A0A4W3GVV2"/>
<keyword evidence="2" id="KW-1185">Reference proteome</keyword>
<reference evidence="2" key="3">
    <citation type="journal article" date="2014" name="Nature">
        <title>Elephant shark genome provides unique insights into gnathostome evolution.</title>
        <authorList>
            <consortium name="International Elephant Shark Genome Sequencing Consortium"/>
            <person name="Venkatesh B."/>
            <person name="Lee A.P."/>
            <person name="Ravi V."/>
            <person name="Maurya A.K."/>
            <person name="Lian M.M."/>
            <person name="Swann J.B."/>
            <person name="Ohta Y."/>
            <person name="Flajnik M.F."/>
            <person name="Sutoh Y."/>
            <person name="Kasahara M."/>
            <person name="Hoon S."/>
            <person name="Gangu V."/>
            <person name="Roy S.W."/>
            <person name="Irimia M."/>
            <person name="Korzh V."/>
            <person name="Kondrychyn I."/>
            <person name="Lim Z.W."/>
            <person name="Tay B.H."/>
            <person name="Tohari S."/>
            <person name="Kong K.W."/>
            <person name="Ho S."/>
            <person name="Lorente-Galdos B."/>
            <person name="Quilez J."/>
            <person name="Marques-Bonet T."/>
            <person name="Raney B.J."/>
            <person name="Ingham P.W."/>
            <person name="Tay A."/>
            <person name="Hillier L.W."/>
            <person name="Minx P."/>
            <person name="Boehm T."/>
            <person name="Wilson R.K."/>
            <person name="Brenner S."/>
            <person name="Warren W.C."/>
        </authorList>
    </citation>
    <scope>NUCLEOTIDE SEQUENCE [LARGE SCALE GENOMIC DNA]</scope>
</reference>
<dbReference type="InParanoid" id="A0A4W3GVV2"/>
<dbReference type="STRING" id="7868.ENSCMIP00000007097"/>
<dbReference type="Ensembl" id="ENSCMIT00000007320.1">
    <property type="protein sequence ID" value="ENSCMIP00000007097.1"/>
    <property type="gene ID" value="ENSCMIG00000003955.1"/>
</dbReference>
<proteinExistence type="predicted"/>
<name>A0A4W3GVV2_CALMI</name>
<protein>
    <submittedName>
        <fullName evidence="1">Uncharacterized protein</fullName>
    </submittedName>
</protein>
<reference evidence="2" key="2">
    <citation type="journal article" date="2007" name="PLoS Biol.">
        <title>Survey sequencing and comparative analysis of the elephant shark (Callorhinchus milii) genome.</title>
        <authorList>
            <person name="Venkatesh B."/>
            <person name="Kirkness E.F."/>
            <person name="Loh Y.H."/>
            <person name="Halpern A.L."/>
            <person name="Lee A.P."/>
            <person name="Johnson J."/>
            <person name="Dandona N."/>
            <person name="Viswanathan L.D."/>
            <person name="Tay A."/>
            <person name="Venter J.C."/>
            <person name="Strausberg R.L."/>
            <person name="Brenner S."/>
        </authorList>
    </citation>
    <scope>NUCLEOTIDE SEQUENCE [LARGE SCALE GENOMIC DNA]</scope>
</reference>
<evidence type="ECO:0000313" key="1">
    <source>
        <dbReference type="Ensembl" id="ENSCMIP00000007097.1"/>
    </source>
</evidence>
<sequence>QPGPARLITRTERGRESLLNPAAKALMARPRLWEGQDVLARWSDGLLYLGNIRKVSGVWRPPTPQRVSDTRLVTVTGFLCQTPGWSR</sequence>